<reference evidence="1 2" key="1">
    <citation type="submission" date="2018-03" db="EMBL/GenBank/DDBJ databases">
        <title>Genome sequencing of Phreatobacter sp.</title>
        <authorList>
            <person name="Kim S.-J."/>
            <person name="Heo J."/>
            <person name="Kwon S.-W."/>
        </authorList>
    </citation>
    <scope>NUCLEOTIDE SEQUENCE [LARGE SCALE GENOMIC DNA]</scope>
    <source>
        <strain evidence="1 2">S-12</strain>
    </source>
</reference>
<sequence length="100" mass="11338">MTFTCRPPADPQVLVENDKVKVTRWNFSDGAETGWHTHGWDYVVVPLSDGKLIAELGDGTSGEYEMKTHEPYFRKEGVNHNIVNITGRDFAFIEIEIKPS</sequence>
<protein>
    <submittedName>
        <fullName evidence="1">Cupin</fullName>
    </submittedName>
</protein>
<dbReference type="Gene3D" id="2.60.120.10">
    <property type="entry name" value="Jelly Rolls"/>
    <property type="match status" value="1"/>
</dbReference>
<name>A0A2S0ND79_9HYPH</name>
<proteinExistence type="predicted"/>
<accession>A0A2S0ND79</accession>
<dbReference type="OrthoDB" id="9800684at2"/>
<keyword evidence="2" id="KW-1185">Reference proteome</keyword>
<dbReference type="InterPro" id="IPR011051">
    <property type="entry name" value="RmlC_Cupin_sf"/>
</dbReference>
<organism evidence="1 2">
    <name type="scientific">Phreatobacter cathodiphilus</name>
    <dbReference type="NCBI Taxonomy" id="1868589"/>
    <lineage>
        <taxon>Bacteria</taxon>
        <taxon>Pseudomonadati</taxon>
        <taxon>Pseudomonadota</taxon>
        <taxon>Alphaproteobacteria</taxon>
        <taxon>Hyphomicrobiales</taxon>
        <taxon>Phreatobacteraceae</taxon>
        <taxon>Phreatobacter</taxon>
    </lineage>
</organism>
<evidence type="ECO:0000313" key="2">
    <source>
        <dbReference type="Proteomes" id="UP000237889"/>
    </source>
</evidence>
<dbReference type="KEGG" id="phr:C6569_14060"/>
<dbReference type="Proteomes" id="UP000237889">
    <property type="component" value="Chromosome"/>
</dbReference>
<gene>
    <name evidence="1" type="ORF">C6569_14060</name>
</gene>
<dbReference type="AlphaFoldDB" id="A0A2S0ND79"/>
<evidence type="ECO:0000313" key="1">
    <source>
        <dbReference type="EMBL" id="AVO46105.1"/>
    </source>
</evidence>
<dbReference type="InterPro" id="IPR014710">
    <property type="entry name" value="RmlC-like_jellyroll"/>
</dbReference>
<dbReference type="EMBL" id="CP027668">
    <property type="protein sequence ID" value="AVO46105.1"/>
    <property type="molecule type" value="Genomic_DNA"/>
</dbReference>
<dbReference type="RefSeq" id="WP_106749446.1">
    <property type="nucleotide sequence ID" value="NZ_CP027668.1"/>
</dbReference>
<dbReference type="SUPFAM" id="SSF51182">
    <property type="entry name" value="RmlC-like cupins"/>
    <property type="match status" value="1"/>
</dbReference>